<dbReference type="OrthoDB" id="419167at2759"/>
<accession>A0A419QEZ5</accession>
<keyword evidence="7" id="KW-1185">Reference proteome</keyword>
<proteinExistence type="predicted"/>
<dbReference type="Pfam" id="PF04142">
    <property type="entry name" value="Nuc_sug_transp"/>
    <property type="match status" value="1"/>
</dbReference>
<keyword evidence="3" id="KW-0812">Transmembrane</keyword>
<keyword evidence="5" id="KW-0472">Membrane</keyword>
<comment type="caution">
    <text evidence="6">The sequence shown here is derived from an EMBL/GenBank/DDBJ whole genome shotgun (WGS) entry which is preliminary data.</text>
</comment>
<dbReference type="PANTHER" id="PTHR10231">
    <property type="entry name" value="NUCLEOTIDE-SUGAR TRANSMEMBRANE TRANSPORTER"/>
    <property type="match status" value="1"/>
</dbReference>
<dbReference type="AlphaFoldDB" id="A0A419QEZ5"/>
<reference evidence="6 7" key="1">
    <citation type="journal article" date="2018" name="Biotechnol. Adv.">
        <title>Improved genomic resources and new bioinformatic workflow for the carcinogenic parasite Clonorchis sinensis: Biotechnological implications.</title>
        <authorList>
            <person name="Wang D."/>
            <person name="Korhonen P.K."/>
            <person name="Gasser R.B."/>
            <person name="Young N.D."/>
        </authorList>
    </citation>
    <scope>NUCLEOTIDE SEQUENCE [LARGE SCALE GENOMIC DNA]</scope>
    <source>
        <strain evidence="6">Cs-k2</strain>
    </source>
</reference>
<evidence type="ECO:0000256" key="1">
    <source>
        <dbReference type="ARBA" id="ARBA00004141"/>
    </source>
</evidence>
<dbReference type="InParanoid" id="A0A419QEZ5"/>
<comment type="subcellular location">
    <subcellularLocation>
        <location evidence="1">Membrane</location>
        <topology evidence="1">Multi-pass membrane protein</topology>
    </subcellularLocation>
</comment>
<name>A0A419QEZ5_CLOSI</name>
<organism evidence="6 7">
    <name type="scientific">Clonorchis sinensis</name>
    <name type="common">Chinese liver fluke</name>
    <dbReference type="NCBI Taxonomy" id="79923"/>
    <lineage>
        <taxon>Eukaryota</taxon>
        <taxon>Metazoa</taxon>
        <taxon>Spiralia</taxon>
        <taxon>Lophotrochozoa</taxon>
        <taxon>Platyhelminthes</taxon>
        <taxon>Trematoda</taxon>
        <taxon>Digenea</taxon>
        <taxon>Opisthorchiida</taxon>
        <taxon>Opisthorchiata</taxon>
        <taxon>Opisthorchiidae</taxon>
        <taxon>Clonorchis</taxon>
    </lineage>
</organism>
<dbReference type="InterPro" id="IPR007271">
    <property type="entry name" value="Nuc_sug_transpt"/>
</dbReference>
<evidence type="ECO:0000256" key="4">
    <source>
        <dbReference type="ARBA" id="ARBA00022989"/>
    </source>
</evidence>
<evidence type="ECO:0000256" key="3">
    <source>
        <dbReference type="ARBA" id="ARBA00022692"/>
    </source>
</evidence>
<dbReference type="NCBIfam" id="TIGR00803">
    <property type="entry name" value="nst"/>
    <property type="match status" value="1"/>
</dbReference>
<dbReference type="Proteomes" id="UP000286415">
    <property type="component" value="Unassembled WGS sequence"/>
</dbReference>
<sequence length="389" mass="43390">MTQNTDSAEDLLSDIDMVEKPSESVPVPTLPVPLCGWRLLLIGAVFLYSSFTIFVHLCEVDGRLPFLSASVIFLVELLKLVLSLVMFGMHHGSFAFTSSSGTHTSFIDAIRLELRQNLMSSSDASRPPPSLRLPPLTYPQLFRIVLPFMIPAVLYAVNNNLGIFIQLEMDPATYQVLGNFKILSTAILFRLIIRRPISPIQWFALFLLLSAGFTHSYGSLLAKSASPLPGSASPLASTSHRLHITVLGIFLIALYCTISGLSGVTTEYLMKQRAQMNIHLQNALLYTFGIILNGLMFVVEVHKSGDPAYWNPFKGYTLWTWLLILTQSVSGIFMGFVMKYSNNITRLFLISSAMLVTTFTAMLVFGLHLNFLFIVSFLLVCISLFLYHR</sequence>
<dbReference type="GO" id="GO:0015165">
    <property type="term" value="F:pyrimidine nucleotide-sugar transmembrane transporter activity"/>
    <property type="evidence" value="ECO:0007669"/>
    <property type="project" value="InterPro"/>
</dbReference>
<dbReference type="EMBL" id="NIRI02000077">
    <property type="protein sequence ID" value="KAG5441223.1"/>
    <property type="molecule type" value="Genomic_DNA"/>
</dbReference>
<keyword evidence="2" id="KW-0813">Transport</keyword>
<keyword evidence="4" id="KW-1133">Transmembrane helix</keyword>
<protein>
    <submittedName>
        <fullName evidence="6">UDP-sugar transporter protein slc35a4</fullName>
    </submittedName>
</protein>
<dbReference type="PIRSF" id="PIRSF005799">
    <property type="entry name" value="UDP-gal_transpt"/>
    <property type="match status" value="1"/>
</dbReference>
<dbReference type="GO" id="GO:0000139">
    <property type="term" value="C:Golgi membrane"/>
    <property type="evidence" value="ECO:0007669"/>
    <property type="project" value="InterPro"/>
</dbReference>
<keyword evidence="2" id="KW-0762">Sugar transport</keyword>
<evidence type="ECO:0000313" key="6">
    <source>
        <dbReference type="EMBL" id="KAG5441223.1"/>
    </source>
</evidence>
<reference evidence="6 7" key="2">
    <citation type="journal article" date="2021" name="Genomics">
        <title>High-quality reference genome for Clonorchis sinensis.</title>
        <authorList>
            <person name="Young N.D."/>
            <person name="Stroehlein A.J."/>
            <person name="Kinkar L."/>
            <person name="Wang T."/>
            <person name="Sohn W.M."/>
            <person name="Chang B.C.H."/>
            <person name="Kaur P."/>
            <person name="Weisz D."/>
            <person name="Dudchenko O."/>
            <person name="Aiden E.L."/>
            <person name="Korhonen P.K."/>
            <person name="Gasser R.B."/>
        </authorList>
    </citation>
    <scope>NUCLEOTIDE SEQUENCE [LARGE SCALE GENOMIC DNA]</scope>
    <source>
        <strain evidence="6">Cs-k2</strain>
    </source>
</reference>
<dbReference type="STRING" id="79923.A0A419QEZ5"/>
<evidence type="ECO:0000256" key="2">
    <source>
        <dbReference type="ARBA" id="ARBA00022597"/>
    </source>
</evidence>
<evidence type="ECO:0000313" key="7">
    <source>
        <dbReference type="Proteomes" id="UP000286415"/>
    </source>
</evidence>
<evidence type="ECO:0000256" key="5">
    <source>
        <dbReference type="ARBA" id="ARBA00023136"/>
    </source>
</evidence>
<gene>
    <name evidence="6" type="ORF">CSKR_102435</name>
</gene>